<feature type="transmembrane region" description="Helical" evidence="1">
    <location>
        <begin position="26"/>
        <end position="44"/>
    </location>
</feature>
<name>A0A7C9RKF7_9BRAD</name>
<gene>
    <name evidence="2" type="ORF">G4V63_28170</name>
</gene>
<reference evidence="2" key="1">
    <citation type="submission" date="2020-02" db="EMBL/GenBank/DDBJ databases">
        <title>Draft genome sequence of Candidatus Afipia apatlaquensis IBT-C3, a potential strain for decolorization of textile dyes.</title>
        <authorList>
            <person name="Sanchez-Reyes A."/>
            <person name="Breton-Deval L."/>
            <person name="Mangelson H."/>
            <person name="Sanchez-Flores A."/>
        </authorList>
    </citation>
    <scope>NUCLEOTIDE SEQUENCE [LARGE SCALE GENOMIC DNA]</scope>
    <source>
        <strain evidence="2">IBT-C3</strain>
    </source>
</reference>
<dbReference type="Proteomes" id="UP000480266">
    <property type="component" value="Unassembled WGS sequence"/>
</dbReference>
<comment type="caution">
    <text evidence="2">The sequence shown here is derived from an EMBL/GenBank/DDBJ whole genome shotgun (WGS) entry which is preliminary data.</text>
</comment>
<organism evidence="2 3">
    <name type="scientific">Candidatus Afipia apatlaquensis</name>
    <dbReference type="NCBI Taxonomy" id="2712852"/>
    <lineage>
        <taxon>Bacteria</taxon>
        <taxon>Pseudomonadati</taxon>
        <taxon>Pseudomonadota</taxon>
        <taxon>Alphaproteobacteria</taxon>
        <taxon>Hyphomicrobiales</taxon>
        <taxon>Nitrobacteraceae</taxon>
        <taxon>Afipia</taxon>
    </lineage>
</organism>
<evidence type="ECO:0000313" key="2">
    <source>
        <dbReference type="EMBL" id="NGX98938.1"/>
    </source>
</evidence>
<keyword evidence="1" id="KW-1133">Transmembrane helix</keyword>
<dbReference type="AlphaFoldDB" id="A0A7C9RKF7"/>
<dbReference type="EMBL" id="JAAMRR010001435">
    <property type="protein sequence ID" value="NGX98938.1"/>
    <property type="molecule type" value="Genomic_DNA"/>
</dbReference>
<accession>A0A7C9RKF7</accession>
<keyword evidence="1" id="KW-0812">Transmembrane</keyword>
<keyword evidence="1" id="KW-0472">Membrane</keyword>
<evidence type="ECO:0000256" key="1">
    <source>
        <dbReference type="SAM" id="Phobius"/>
    </source>
</evidence>
<evidence type="ECO:0000313" key="3">
    <source>
        <dbReference type="Proteomes" id="UP000480266"/>
    </source>
</evidence>
<keyword evidence="3" id="KW-1185">Reference proteome</keyword>
<proteinExistence type="predicted"/>
<sequence>MEFLPLIGVLVAAFVAWKLLKGMFKLAVIALLIAGGAWFLLGGLG</sequence>
<protein>
    <submittedName>
        <fullName evidence="2">Uncharacterized protein</fullName>
    </submittedName>
</protein>